<keyword evidence="4" id="KW-1185">Reference proteome</keyword>
<comment type="caution">
    <text evidence="3">The sequence shown here is derived from an EMBL/GenBank/DDBJ whole genome shotgun (WGS) entry which is preliminary data.</text>
</comment>
<evidence type="ECO:0000256" key="1">
    <source>
        <dbReference type="SAM" id="MobiDB-lite"/>
    </source>
</evidence>
<dbReference type="EMBL" id="JAACJL010000016">
    <property type="protein sequence ID" value="KAF4619119.1"/>
    <property type="molecule type" value="Genomic_DNA"/>
</dbReference>
<proteinExistence type="predicted"/>
<dbReference type="PANTHER" id="PTHR38248">
    <property type="entry name" value="FUNK1 6"/>
    <property type="match status" value="1"/>
</dbReference>
<name>A0A8H4QYF0_9AGAR</name>
<dbReference type="InterPro" id="IPR011009">
    <property type="entry name" value="Kinase-like_dom_sf"/>
</dbReference>
<dbReference type="Gene3D" id="1.10.510.10">
    <property type="entry name" value="Transferase(Phosphotransferase) domain 1"/>
    <property type="match status" value="1"/>
</dbReference>
<organism evidence="3 4">
    <name type="scientific">Agrocybe pediades</name>
    <dbReference type="NCBI Taxonomy" id="84607"/>
    <lineage>
        <taxon>Eukaryota</taxon>
        <taxon>Fungi</taxon>
        <taxon>Dikarya</taxon>
        <taxon>Basidiomycota</taxon>
        <taxon>Agaricomycotina</taxon>
        <taxon>Agaricomycetes</taxon>
        <taxon>Agaricomycetidae</taxon>
        <taxon>Agaricales</taxon>
        <taxon>Agaricineae</taxon>
        <taxon>Strophariaceae</taxon>
        <taxon>Agrocybe</taxon>
    </lineage>
</organism>
<dbReference type="Proteomes" id="UP000521872">
    <property type="component" value="Unassembled WGS sequence"/>
</dbReference>
<accession>A0A8H4QYF0</accession>
<sequence>MEDALKGHWYGPMPVNGFFKDFMQLEEEDTNSRPPPPPDDYFNSIPQAVSGDNESEKDFSKAFVALVERYLSLPATEIEFDIMHDKESPSRLSHFQDDRMVVDEESDQQILQEDVQEDIMTFFRYGLSSACDPFESHPLPEDIDEDAIEDEDDPNIFKPRGSRDFVRFDCQCNEFCRGVLSARLQSWLSTRHRLHGFMIFVGDPWVRFIRADRCGAVYSERFNFRQNSRDLLDFYWRYTKLSTEAIGLDPTVRPATKLEARLARSLLPQLKTLRPEDIVEPIVVITVPDEKTKEKREVISCRPLGQETPIVGQGTRAWPVFDMELRRVVFFKETWRSSEDGYVKECSTLYALNKAGVRNVPKLIAGGDVDIDVLITSSQQYFRAKWNVSGRVSSRARVLNRMVVDFVGKPLECFSSTKQFLRAVYDAFIAHYDAYIKCGIMHCDISLSNVLTDANGHGYLNDWDMAKSAFSRSNKYHLGTWEFMSAKLLQEPKKVNDINDDIESFVYVVTYTALRYTKHNRLEALPKLLHTIFESRETFDGADFGGDGKVAMVELLRGWEVSDNKPLQKWLENAVSAAVEWTLHDPIALDDISNSRRRSSTRIRDKDKPKPRLTDHEYLMALFEEALSEEKNGSAWPADDDHAYDYLSIPSVLVGHGHEQPAKVELNGIVSTQNNSMQS</sequence>
<dbReference type="PANTHER" id="PTHR38248:SF2">
    <property type="entry name" value="FUNK1 11"/>
    <property type="match status" value="1"/>
</dbReference>
<reference evidence="3 4" key="1">
    <citation type="submission" date="2019-12" db="EMBL/GenBank/DDBJ databases">
        <authorList>
            <person name="Floudas D."/>
            <person name="Bentzer J."/>
            <person name="Ahren D."/>
            <person name="Johansson T."/>
            <person name="Persson P."/>
            <person name="Tunlid A."/>
        </authorList>
    </citation>
    <scope>NUCLEOTIDE SEQUENCE [LARGE SCALE GENOMIC DNA]</scope>
    <source>
        <strain evidence="3 4">CBS 102.39</strain>
    </source>
</reference>
<dbReference type="Pfam" id="PF17667">
    <property type="entry name" value="Pkinase_fungal"/>
    <property type="match status" value="1"/>
</dbReference>
<feature type="region of interest" description="Disordered" evidence="1">
    <location>
        <begin position="26"/>
        <end position="54"/>
    </location>
</feature>
<dbReference type="AlphaFoldDB" id="A0A8H4QYF0"/>
<evidence type="ECO:0000313" key="3">
    <source>
        <dbReference type="EMBL" id="KAF4619119.1"/>
    </source>
</evidence>
<feature type="domain" description="Fungal-type protein kinase" evidence="2">
    <location>
        <begin position="190"/>
        <end position="511"/>
    </location>
</feature>
<dbReference type="InterPro" id="IPR040976">
    <property type="entry name" value="Pkinase_fungal"/>
</dbReference>
<evidence type="ECO:0000313" key="4">
    <source>
        <dbReference type="Proteomes" id="UP000521872"/>
    </source>
</evidence>
<gene>
    <name evidence="3" type="ORF">D9613_004787</name>
</gene>
<evidence type="ECO:0000259" key="2">
    <source>
        <dbReference type="Pfam" id="PF17667"/>
    </source>
</evidence>
<protein>
    <recommendedName>
        <fullName evidence="2">Fungal-type protein kinase domain-containing protein</fullName>
    </recommendedName>
</protein>
<dbReference type="SUPFAM" id="SSF56112">
    <property type="entry name" value="Protein kinase-like (PK-like)"/>
    <property type="match status" value="1"/>
</dbReference>